<evidence type="ECO:0000256" key="8">
    <source>
        <dbReference type="SAM" id="SignalP"/>
    </source>
</evidence>
<dbReference type="InterPro" id="IPR042235">
    <property type="entry name" value="ZP-C_dom"/>
</dbReference>
<accession>A0A0N5AME4</accession>
<protein>
    <submittedName>
        <fullName evidence="11">ZP domain-containing protein</fullName>
    </submittedName>
</protein>
<feature type="signal peptide" evidence="8">
    <location>
        <begin position="1"/>
        <end position="25"/>
    </location>
</feature>
<sequence>MCLACGPMFLLLLTSSSLYITLTTAAIVGEPSIRCEKDQVLVSISTDKPFKGHIFIQGQFGKQKCRRDYRKLSESLIKTNFSFNNCGMRIKRQTNPPGLVITSTLVLACHPTFITANDKAFNNSHIQLIINNYSSLDAKTVLMQPPMPVCKYSVLDKVPDGEPVISLKLGDMTYHQWDCGKEHHNIYCMRLYSCTADNGQGKSQQIIDSDGWECSVDESIFPQIKYTSDMSAEVAVKAFKFADHSKIFFQCQIGLSLKANYGSGKCERPTCAIRRRRSLRIAEEVYDLFSQQLSIDEIHVSRRHDQHIQTNGKSPPLF</sequence>
<proteinExistence type="predicted"/>
<evidence type="ECO:0000256" key="5">
    <source>
        <dbReference type="ARBA" id="ARBA00022729"/>
    </source>
</evidence>
<dbReference type="Gene3D" id="2.60.40.4100">
    <property type="entry name" value="Zona pellucida, ZP-C domain"/>
    <property type="match status" value="1"/>
</dbReference>
<dbReference type="PANTHER" id="PTHR22907:SF54">
    <property type="entry name" value="GH04558P"/>
    <property type="match status" value="1"/>
</dbReference>
<feature type="domain" description="ZP" evidence="9">
    <location>
        <begin position="34"/>
        <end position="273"/>
    </location>
</feature>
<keyword evidence="6" id="KW-1133">Transmembrane helix</keyword>
<keyword evidence="7" id="KW-0472">Membrane</keyword>
<dbReference type="SMART" id="SM00241">
    <property type="entry name" value="ZP"/>
    <property type="match status" value="1"/>
</dbReference>
<organism evidence="10 11">
    <name type="scientific">Syphacia muris</name>
    <dbReference type="NCBI Taxonomy" id="451379"/>
    <lineage>
        <taxon>Eukaryota</taxon>
        <taxon>Metazoa</taxon>
        <taxon>Ecdysozoa</taxon>
        <taxon>Nematoda</taxon>
        <taxon>Chromadorea</taxon>
        <taxon>Rhabditida</taxon>
        <taxon>Spirurina</taxon>
        <taxon>Oxyuridomorpha</taxon>
        <taxon>Oxyuroidea</taxon>
        <taxon>Oxyuridae</taxon>
        <taxon>Syphacia</taxon>
    </lineage>
</organism>
<keyword evidence="3" id="KW-1003">Cell membrane</keyword>
<evidence type="ECO:0000256" key="1">
    <source>
        <dbReference type="ARBA" id="ARBA00004251"/>
    </source>
</evidence>
<dbReference type="Proteomes" id="UP000046393">
    <property type="component" value="Unplaced"/>
</dbReference>
<evidence type="ECO:0000313" key="10">
    <source>
        <dbReference type="Proteomes" id="UP000046393"/>
    </source>
</evidence>
<keyword evidence="5 8" id="KW-0732">Signal</keyword>
<evidence type="ECO:0000256" key="3">
    <source>
        <dbReference type="ARBA" id="ARBA00022475"/>
    </source>
</evidence>
<evidence type="ECO:0000256" key="4">
    <source>
        <dbReference type="ARBA" id="ARBA00022692"/>
    </source>
</evidence>
<dbReference type="InterPro" id="IPR001507">
    <property type="entry name" value="ZP_dom"/>
</dbReference>
<keyword evidence="2" id="KW-0193">Cuticle</keyword>
<dbReference type="GO" id="GO:0005886">
    <property type="term" value="C:plasma membrane"/>
    <property type="evidence" value="ECO:0007669"/>
    <property type="project" value="UniProtKB-SubCell"/>
</dbReference>
<feature type="chain" id="PRO_5005893245" evidence="8">
    <location>
        <begin position="26"/>
        <end position="318"/>
    </location>
</feature>
<evidence type="ECO:0000259" key="9">
    <source>
        <dbReference type="PROSITE" id="PS51034"/>
    </source>
</evidence>
<dbReference type="STRING" id="451379.A0A0N5AME4"/>
<evidence type="ECO:0000256" key="6">
    <source>
        <dbReference type="ARBA" id="ARBA00022989"/>
    </source>
</evidence>
<dbReference type="Pfam" id="PF25057">
    <property type="entry name" value="CUT_N"/>
    <property type="match status" value="1"/>
</dbReference>
<dbReference type="InterPro" id="IPR051962">
    <property type="entry name" value="Cuticlin"/>
</dbReference>
<dbReference type="Pfam" id="PF25301">
    <property type="entry name" value="CUT_C"/>
    <property type="match status" value="1"/>
</dbReference>
<name>A0A0N5AME4_9BILA</name>
<dbReference type="PANTHER" id="PTHR22907">
    <property type="entry name" value="GH04558P"/>
    <property type="match status" value="1"/>
</dbReference>
<keyword evidence="10" id="KW-1185">Reference proteome</keyword>
<reference evidence="11" key="1">
    <citation type="submission" date="2017-02" db="UniProtKB">
        <authorList>
            <consortium name="WormBaseParasite"/>
        </authorList>
    </citation>
    <scope>IDENTIFICATION</scope>
</reference>
<dbReference type="GO" id="GO:0042302">
    <property type="term" value="F:structural constituent of cuticle"/>
    <property type="evidence" value="ECO:0007669"/>
    <property type="project" value="UniProtKB-KW"/>
</dbReference>
<dbReference type="InterPro" id="IPR057475">
    <property type="entry name" value="CUT_C"/>
</dbReference>
<comment type="subcellular location">
    <subcellularLocation>
        <location evidence="1">Cell membrane</location>
        <topology evidence="1">Single-pass type I membrane protein</topology>
    </subcellularLocation>
</comment>
<evidence type="ECO:0000256" key="2">
    <source>
        <dbReference type="ARBA" id="ARBA00022460"/>
    </source>
</evidence>
<dbReference type="PROSITE" id="PS51034">
    <property type="entry name" value="ZP_2"/>
    <property type="match status" value="1"/>
</dbReference>
<dbReference type="InterPro" id="IPR056953">
    <property type="entry name" value="CUT_N"/>
</dbReference>
<dbReference type="AlphaFoldDB" id="A0A0N5AME4"/>
<evidence type="ECO:0000256" key="7">
    <source>
        <dbReference type="ARBA" id="ARBA00023136"/>
    </source>
</evidence>
<evidence type="ECO:0000313" key="11">
    <source>
        <dbReference type="WBParaSite" id="SMUV_0000575001-mRNA-1"/>
    </source>
</evidence>
<dbReference type="WBParaSite" id="SMUV_0000575001-mRNA-1">
    <property type="protein sequence ID" value="SMUV_0000575001-mRNA-1"/>
    <property type="gene ID" value="SMUV_0000575001"/>
</dbReference>
<keyword evidence="4" id="KW-0812">Transmembrane</keyword>